<reference evidence="2" key="1">
    <citation type="submission" date="2016-11" db="EMBL/GenBank/DDBJ databases">
        <authorList>
            <person name="Varghese N."/>
            <person name="Submissions S."/>
        </authorList>
    </citation>
    <scope>NUCLEOTIDE SEQUENCE [LARGE SCALE GENOMIC DNA]</scope>
    <source>
        <strain evidence="2">DSM 2635</strain>
    </source>
</reference>
<dbReference type="OrthoDB" id="2081291at2"/>
<evidence type="ECO:0000313" key="2">
    <source>
        <dbReference type="Proteomes" id="UP000243255"/>
    </source>
</evidence>
<protein>
    <submittedName>
        <fullName evidence="1">Uncharacterized protein</fullName>
    </submittedName>
</protein>
<name>A0A1M5QSE2_9FIRM</name>
<sequence length="459" mass="52455">MEFTEFAEILKPIIGGSYSTHVFTKTLFESIITEEGLLQIEDISENTFKAYYNGNTKITNIAKRVLPHIEPEQFISYLDNFQEATTQRLCDAFQTHIEDINLYNASEKIAYLFEEILTTTAVQKRKSTPKSAKKDSEKTPHDILTEKVLASGQAIADVWGNAISNLVGPTTSTDTLDENRLNPKDYAFLERFKSQVEPLLTYCMDHDPTGEGTKLSLADEINDFLQSWKYDVRKIQDACLRKLVVDAMQVLGDYTYYISDKFLRWIPDTDILWFRNESIEEGNQLRDVLRPETIKKRTEMKDIYVRLYPIPEDNTDTNALEIPSKQTTNESPYSSADILLLEEFTADYDEIMVTLIGENYAESLIDMTLPSKIKDLYEAKWMSKADTFADPSLKSYVFGLLGELNNVSNSFLASGSATPFLGSSRTKIRNLYVKLHPDQFAGTFPYDAFIDDWDDGENY</sequence>
<evidence type="ECO:0000313" key="1">
    <source>
        <dbReference type="EMBL" id="SHH16811.1"/>
    </source>
</evidence>
<gene>
    <name evidence="1" type="ORF">SAMN04488530_12333</name>
</gene>
<dbReference type="STRING" id="1121321.SAMN04488530_12333"/>
<accession>A0A1M5QSE2</accession>
<dbReference type="EMBL" id="FQWX01000023">
    <property type="protein sequence ID" value="SHH16811.1"/>
    <property type="molecule type" value="Genomic_DNA"/>
</dbReference>
<proteinExistence type="predicted"/>
<dbReference type="AlphaFoldDB" id="A0A1M5QSE2"/>
<dbReference type="Proteomes" id="UP000243255">
    <property type="component" value="Unassembled WGS sequence"/>
</dbReference>
<keyword evidence="2" id="KW-1185">Reference proteome</keyword>
<dbReference type="RefSeq" id="WP_073126681.1">
    <property type="nucleotide sequence ID" value="NZ_BAABCH010000092.1"/>
</dbReference>
<organism evidence="1 2">
    <name type="scientific">Asaccharospora irregularis DSM 2635</name>
    <dbReference type="NCBI Taxonomy" id="1121321"/>
    <lineage>
        <taxon>Bacteria</taxon>
        <taxon>Bacillati</taxon>
        <taxon>Bacillota</taxon>
        <taxon>Clostridia</taxon>
        <taxon>Peptostreptococcales</taxon>
        <taxon>Peptostreptococcaceae</taxon>
        <taxon>Asaccharospora</taxon>
    </lineage>
</organism>